<dbReference type="AlphaFoldDB" id="A0A975HMC9"/>
<evidence type="ECO:0000313" key="2">
    <source>
        <dbReference type="Proteomes" id="UP000664904"/>
    </source>
</evidence>
<gene>
    <name evidence="1" type="ORF">J5O05_17320</name>
</gene>
<dbReference type="Proteomes" id="UP000664904">
    <property type="component" value="Plasmid unnamed4"/>
</dbReference>
<geneLocation type="plasmid" evidence="1 2">
    <name>unnamed4</name>
</geneLocation>
<keyword evidence="2" id="KW-1185">Reference proteome</keyword>
<reference evidence="1" key="1">
    <citation type="submission" date="2021-03" db="EMBL/GenBank/DDBJ databases">
        <title>Complete Genome of Pseudoalteromonas xiamenensis STKMTI.2, a new potential marine bacterium producing anti-Vibrio compounds.</title>
        <authorList>
            <person name="Handayani D.P."/>
            <person name="Isnansetyo A."/>
            <person name="Istiqomah I."/>
            <person name="Jumina J."/>
        </authorList>
    </citation>
    <scope>NUCLEOTIDE SEQUENCE</scope>
    <source>
        <strain evidence="1">STKMTI.2</strain>
        <plasmid evidence="1">unnamed4</plasmid>
    </source>
</reference>
<organism evidence="1 2">
    <name type="scientific">Pseudoalteromonas xiamenensis</name>
    <dbReference type="NCBI Taxonomy" id="882626"/>
    <lineage>
        <taxon>Bacteria</taxon>
        <taxon>Pseudomonadati</taxon>
        <taxon>Pseudomonadota</taxon>
        <taxon>Gammaproteobacteria</taxon>
        <taxon>Alteromonadales</taxon>
        <taxon>Pseudoalteromonadaceae</taxon>
        <taxon>Pseudoalteromonas</taxon>
    </lineage>
</organism>
<protein>
    <submittedName>
        <fullName evidence="1">Uncharacterized protein</fullName>
    </submittedName>
</protein>
<sequence>MLGTDIPLQGATKATFNTEPNVSFAHINDGYSVFAEATGKVSVQEPLELNYQIETIEQNFQVSFPQDDFQKVVNHYQLN</sequence>
<dbReference type="RefSeq" id="WP_208844635.1">
    <property type="nucleotide sequence ID" value="NZ_CP072134.1"/>
</dbReference>
<accession>A0A975HMC9</accession>
<name>A0A975HMC9_9GAMM</name>
<evidence type="ECO:0000313" key="1">
    <source>
        <dbReference type="EMBL" id="QTH73016.1"/>
    </source>
</evidence>
<keyword evidence="1" id="KW-0614">Plasmid</keyword>
<proteinExistence type="predicted"/>
<dbReference type="EMBL" id="CP072134">
    <property type="protein sequence ID" value="QTH73016.1"/>
    <property type="molecule type" value="Genomic_DNA"/>
</dbReference>
<dbReference type="KEGG" id="pxi:J5O05_17320"/>